<dbReference type="PROSITE" id="PS50112">
    <property type="entry name" value="PAS"/>
    <property type="match status" value="1"/>
</dbReference>
<dbReference type="InterPro" id="IPR004358">
    <property type="entry name" value="Sig_transdc_His_kin-like_C"/>
</dbReference>
<comment type="subcellular location">
    <subcellularLocation>
        <location evidence="2">Membrane</location>
    </subcellularLocation>
</comment>
<dbReference type="PANTHER" id="PTHR42878">
    <property type="entry name" value="TWO-COMPONENT HISTIDINE KINASE"/>
    <property type="match status" value="1"/>
</dbReference>
<keyword evidence="8 10" id="KW-1133">Transmembrane helix</keyword>
<evidence type="ECO:0000256" key="2">
    <source>
        <dbReference type="ARBA" id="ARBA00004370"/>
    </source>
</evidence>
<organism evidence="15 16">
    <name type="scientific">Luteimonas colneyensis</name>
    <dbReference type="NCBI Taxonomy" id="2762230"/>
    <lineage>
        <taxon>Bacteria</taxon>
        <taxon>Pseudomonadati</taxon>
        <taxon>Pseudomonadota</taxon>
        <taxon>Gammaproteobacteria</taxon>
        <taxon>Lysobacterales</taxon>
        <taxon>Lysobacteraceae</taxon>
        <taxon>Luteimonas</taxon>
    </lineage>
</organism>
<dbReference type="SUPFAM" id="SSF47384">
    <property type="entry name" value="Homodimeric domain of signal transducing histidine kinase"/>
    <property type="match status" value="1"/>
</dbReference>
<evidence type="ECO:0000256" key="1">
    <source>
        <dbReference type="ARBA" id="ARBA00000085"/>
    </source>
</evidence>
<evidence type="ECO:0000256" key="6">
    <source>
        <dbReference type="ARBA" id="ARBA00022692"/>
    </source>
</evidence>
<reference evidence="15 16" key="1">
    <citation type="submission" date="2020-08" db="EMBL/GenBank/DDBJ databases">
        <title>A Genomic Blueprint of the Chicken Gut Microbiome.</title>
        <authorList>
            <person name="Gilroy R."/>
            <person name="Ravi A."/>
            <person name="Getino M."/>
            <person name="Pursley I."/>
            <person name="Horton D.L."/>
            <person name="Alikhan N.-F."/>
            <person name="Baker D."/>
            <person name="Gharbi K."/>
            <person name="Hall N."/>
            <person name="Watson M."/>
            <person name="Adriaenssens E.M."/>
            <person name="Foster-Nyarko E."/>
            <person name="Jarju S."/>
            <person name="Secka A."/>
            <person name="Antonio M."/>
            <person name="Oren A."/>
            <person name="Chaudhuri R."/>
            <person name="La Ragione R.M."/>
            <person name="Hildebrand F."/>
            <person name="Pallen M.J."/>
        </authorList>
    </citation>
    <scope>NUCLEOTIDE SEQUENCE [LARGE SCALE GENOMIC DNA]</scope>
    <source>
        <strain evidence="15 16">Sa2BVA3</strain>
    </source>
</reference>
<keyword evidence="9 10" id="KW-0472">Membrane</keyword>
<keyword evidence="5" id="KW-0808">Transferase</keyword>
<keyword evidence="6 10" id="KW-0812">Transmembrane</keyword>
<dbReference type="PROSITE" id="PS50839">
    <property type="entry name" value="CHASE"/>
    <property type="match status" value="1"/>
</dbReference>
<dbReference type="InterPro" id="IPR000014">
    <property type="entry name" value="PAS"/>
</dbReference>
<evidence type="ECO:0000256" key="3">
    <source>
        <dbReference type="ARBA" id="ARBA00012438"/>
    </source>
</evidence>
<feature type="domain" description="Histidine kinase" evidence="11">
    <location>
        <begin position="519"/>
        <end position="733"/>
    </location>
</feature>
<dbReference type="RefSeq" id="WP_191727894.1">
    <property type="nucleotide sequence ID" value="NZ_JACSQJ010000001.1"/>
</dbReference>
<evidence type="ECO:0000256" key="7">
    <source>
        <dbReference type="ARBA" id="ARBA00022777"/>
    </source>
</evidence>
<keyword evidence="4" id="KW-0597">Phosphoprotein</keyword>
<dbReference type="Gene3D" id="3.30.565.10">
    <property type="entry name" value="Histidine kinase-like ATPase, C-terminal domain"/>
    <property type="match status" value="1"/>
</dbReference>
<evidence type="ECO:0000256" key="5">
    <source>
        <dbReference type="ARBA" id="ARBA00022679"/>
    </source>
</evidence>
<dbReference type="EMBL" id="JACSQJ010000001">
    <property type="protein sequence ID" value="MBD7986627.1"/>
    <property type="molecule type" value="Genomic_DNA"/>
</dbReference>
<evidence type="ECO:0000313" key="16">
    <source>
        <dbReference type="Proteomes" id="UP000647183"/>
    </source>
</evidence>
<dbReference type="PANTHER" id="PTHR42878:SF15">
    <property type="entry name" value="BACTERIOPHYTOCHROME"/>
    <property type="match status" value="1"/>
</dbReference>
<dbReference type="Gene3D" id="3.30.450.20">
    <property type="entry name" value="PAS domain"/>
    <property type="match status" value="1"/>
</dbReference>
<evidence type="ECO:0000256" key="8">
    <source>
        <dbReference type="ARBA" id="ARBA00022989"/>
    </source>
</evidence>
<keyword evidence="16" id="KW-1185">Reference proteome</keyword>
<feature type="transmembrane region" description="Helical" evidence="10">
    <location>
        <begin position="328"/>
        <end position="348"/>
    </location>
</feature>
<protein>
    <recommendedName>
        <fullName evidence="3">histidine kinase</fullName>
        <ecNumber evidence="3">2.7.13.3</ecNumber>
    </recommendedName>
</protein>
<dbReference type="InterPro" id="IPR006189">
    <property type="entry name" value="CHASE_dom"/>
</dbReference>
<evidence type="ECO:0000256" key="4">
    <source>
        <dbReference type="ARBA" id="ARBA00022553"/>
    </source>
</evidence>
<dbReference type="InterPro" id="IPR005467">
    <property type="entry name" value="His_kinase_dom"/>
</dbReference>
<proteinExistence type="predicted"/>
<evidence type="ECO:0000259" key="14">
    <source>
        <dbReference type="PROSITE" id="PS50839"/>
    </source>
</evidence>
<dbReference type="InterPro" id="IPR042240">
    <property type="entry name" value="CHASE_sf"/>
</dbReference>
<dbReference type="CDD" id="cd00082">
    <property type="entry name" value="HisKA"/>
    <property type="match status" value="1"/>
</dbReference>
<dbReference type="CDD" id="cd00130">
    <property type="entry name" value="PAS"/>
    <property type="match status" value="1"/>
</dbReference>
<dbReference type="InterPro" id="IPR003661">
    <property type="entry name" value="HisK_dim/P_dom"/>
</dbReference>
<dbReference type="PROSITE" id="PS50109">
    <property type="entry name" value="HIS_KIN"/>
    <property type="match status" value="1"/>
</dbReference>
<dbReference type="Pfam" id="PF13426">
    <property type="entry name" value="PAS_9"/>
    <property type="match status" value="1"/>
</dbReference>
<gene>
    <name evidence="15" type="ORF">H9645_01115</name>
</gene>
<keyword evidence="7" id="KW-0418">Kinase</keyword>
<dbReference type="PROSITE" id="PS50113">
    <property type="entry name" value="PAC"/>
    <property type="match status" value="1"/>
</dbReference>
<evidence type="ECO:0000259" key="11">
    <source>
        <dbReference type="PROSITE" id="PS50109"/>
    </source>
</evidence>
<dbReference type="InterPro" id="IPR003594">
    <property type="entry name" value="HATPase_dom"/>
</dbReference>
<evidence type="ECO:0000259" key="12">
    <source>
        <dbReference type="PROSITE" id="PS50112"/>
    </source>
</evidence>
<dbReference type="NCBIfam" id="TIGR00229">
    <property type="entry name" value="sensory_box"/>
    <property type="match status" value="1"/>
</dbReference>
<dbReference type="Pfam" id="PF02518">
    <property type="entry name" value="HATPase_c"/>
    <property type="match status" value="1"/>
</dbReference>
<dbReference type="Gene3D" id="1.10.287.130">
    <property type="match status" value="1"/>
</dbReference>
<dbReference type="Gene3D" id="3.30.450.350">
    <property type="entry name" value="CHASE domain"/>
    <property type="match status" value="1"/>
</dbReference>
<evidence type="ECO:0000313" key="15">
    <source>
        <dbReference type="EMBL" id="MBD7986627.1"/>
    </source>
</evidence>
<dbReference type="PRINTS" id="PR00344">
    <property type="entry name" value="BCTRLSENSOR"/>
</dbReference>
<name>A0ABR8UF44_9GAMM</name>
<accession>A0ABR8UF44</accession>
<dbReference type="InterPro" id="IPR036097">
    <property type="entry name" value="HisK_dim/P_sf"/>
</dbReference>
<feature type="domain" description="PAC" evidence="13">
    <location>
        <begin position="438"/>
        <end position="490"/>
    </location>
</feature>
<evidence type="ECO:0000256" key="10">
    <source>
        <dbReference type="SAM" id="Phobius"/>
    </source>
</evidence>
<feature type="domain" description="PAS" evidence="12">
    <location>
        <begin position="368"/>
        <end position="413"/>
    </location>
</feature>
<dbReference type="SMART" id="SM01079">
    <property type="entry name" value="CHASE"/>
    <property type="match status" value="1"/>
</dbReference>
<dbReference type="SUPFAM" id="SSF55874">
    <property type="entry name" value="ATPase domain of HSP90 chaperone/DNA topoisomerase II/histidine kinase"/>
    <property type="match status" value="1"/>
</dbReference>
<dbReference type="Pfam" id="PF03924">
    <property type="entry name" value="CHASE"/>
    <property type="match status" value="1"/>
</dbReference>
<dbReference type="Proteomes" id="UP000647183">
    <property type="component" value="Unassembled WGS sequence"/>
</dbReference>
<dbReference type="InterPro" id="IPR035965">
    <property type="entry name" value="PAS-like_dom_sf"/>
</dbReference>
<feature type="domain" description="CHASE" evidence="14">
    <location>
        <begin position="103"/>
        <end position="246"/>
    </location>
</feature>
<feature type="transmembrane region" description="Helical" evidence="10">
    <location>
        <begin position="20"/>
        <end position="37"/>
    </location>
</feature>
<dbReference type="InterPro" id="IPR000700">
    <property type="entry name" value="PAS-assoc_C"/>
</dbReference>
<dbReference type="InterPro" id="IPR036890">
    <property type="entry name" value="HATPase_C_sf"/>
</dbReference>
<dbReference type="SMART" id="SM00388">
    <property type="entry name" value="HisKA"/>
    <property type="match status" value="1"/>
</dbReference>
<dbReference type="InterPro" id="IPR050351">
    <property type="entry name" value="BphY/WalK/GraS-like"/>
</dbReference>
<comment type="caution">
    <text evidence="15">The sequence shown here is derived from an EMBL/GenBank/DDBJ whole genome shotgun (WGS) entry which is preliminary data.</text>
</comment>
<dbReference type="Pfam" id="PF00512">
    <property type="entry name" value="HisKA"/>
    <property type="match status" value="1"/>
</dbReference>
<dbReference type="SUPFAM" id="SSF55785">
    <property type="entry name" value="PYP-like sensor domain (PAS domain)"/>
    <property type="match status" value="1"/>
</dbReference>
<evidence type="ECO:0000256" key="9">
    <source>
        <dbReference type="ARBA" id="ARBA00023136"/>
    </source>
</evidence>
<dbReference type="SMART" id="SM00387">
    <property type="entry name" value="HATPase_c"/>
    <property type="match status" value="1"/>
</dbReference>
<comment type="catalytic activity">
    <reaction evidence="1">
        <text>ATP + protein L-histidine = ADP + protein N-phospho-L-histidine.</text>
        <dbReference type="EC" id="2.7.13.3"/>
    </reaction>
</comment>
<dbReference type="EC" id="2.7.13.3" evidence="3"/>
<sequence length="734" mass="79470">MAIRDDMPAGEPLPPRQGYMLAGLVLLASLTLVAIYATGADNRERALAEARLAADAEQVTAGLRQQLLTYELITRGGVSLLAAVERPSARQWRNYADGLDLAERFPAMLGLCYAASMSPAQLQEFQLEQRHASRVLFRVEPPGARPEYGPIVLLEPQTLGNADAVGFDMLTEPVQAAAMRAARASAAARITAPMPAVQAGSGPGLVIYAPVYRSGIVPANPSARTAALAGWVCAPFRLDMFVANAVPEGREGMTMRIVDIGEAGSDAADAGGAPGLAVFPIDDADFPAPGVEGARHSVVEQVYGRRWRLDFHQSPDARQDAGLLGPSGTIYVGVLASLLLFALAMILARTQSRAQRIAARMSDSYRRSEQRFRSAMRFSAIGKALLDRDGRIIDSNLALANILRASPEELMGRDFDGLFTGVDSAAELRARGASGSVYRVTRELRRDDGDLRHVHLTYAQVPGEEGEGIASLVQVEDITDRLRAEAQVLALNRTLEARVARRTRELTRANEELESFAYTISHDLRAPLRAIDGFSRMALDRHGDAFDDVGRGYMARVRAATARMGELIDALLKMSRVSRGELRRECLDLSAMAEDIVAELAQGEPERSVEVDIEAGLQASGDSALVRNLLGNLLGNAWKFTRDTADARISFRVLHEGGHDWFEVADNGAGFEPAYANKLFRPFQRLHAADEFSGEGIGLASVKRIIERHGGTITGEGRPGHGARFRFTLPDEPG</sequence>
<evidence type="ECO:0000259" key="13">
    <source>
        <dbReference type="PROSITE" id="PS50113"/>
    </source>
</evidence>